<dbReference type="Pfam" id="PF00487">
    <property type="entry name" value="FA_desaturase"/>
    <property type="match status" value="1"/>
</dbReference>
<gene>
    <name evidence="16" type="ORF">MUCCIDRAFT_186878</name>
</gene>
<feature type="transmembrane region" description="Helical" evidence="14">
    <location>
        <begin position="57"/>
        <end position="75"/>
    </location>
</feature>
<comment type="cofactor">
    <cofactor evidence="13">
        <name>Fe(2+)</name>
        <dbReference type="ChEBI" id="CHEBI:29033"/>
    </cofactor>
    <text evidence="13">Expected to bind 2 Fe(2+) ions per subunit.</text>
</comment>
<comment type="similarity">
    <text evidence="2 13">Belongs to the fatty acid desaturase type 1 family.</text>
</comment>
<dbReference type="CDD" id="cd03505">
    <property type="entry name" value="Delta9-FADS-like"/>
    <property type="match status" value="1"/>
</dbReference>
<evidence type="ECO:0000256" key="3">
    <source>
        <dbReference type="ARBA" id="ARBA00022516"/>
    </source>
</evidence>
<sequence length="462" mass="52739">MSATATSTTTQVNSERKYPPYAYTQTEDRQLPLANPKMPPLFDEPTTLQNFASHVNWFQSILLISTPLLGIYLASKTELQTKTLYWAITYYLITGLGITAGYHRYWSHRSYDCTLPTRIALCLAGSGAFQGSIHWWSRGHRAHHRWTDSDKDPYAAPRGFFFSHIGWMLINRPKNRIGYADTADLKADPLVRFQHKNYIYFAVFMAFVFPTLVAGLLWGDWKGGFVFAGLCRLVAIHHATFCVNSLAHYIGDTPYDDYHTPKDSWITAIVTCGEGYHNFHHEFPQDYRNAILWHQYDPTKWLIRGLSFIGQTYNLKTFSANEIQKGKVQMMEKKADEIKQTLSFGKTLEELPVYTMEEFHAKVNSEDKKWVLLDGIMYDVENFDHPGGAKYLNAGIGKDMTKSFNGGIYNHSNGARNLLSSMRVGVLKGAIDMNRSFSKTEACQEKCAEYDGTLEPEKNKTK</sequence>
<evidence type="ECO:0000313" key="17">
    <source>
        <dbReference type="Proteomes" id="UP000077051"/>
    </source>
</evidence>
<keyword evidence="12 13" id="KW-0275">Fatty acid biosynthesis</keyword>
<reference evidence="16 17" key="1">
    <citation type="submission" date="2015-06" db="EMBL/GenBank/DDBJ databases">
        <title>Expansion of signal transduction pathways in fungi by whole-genome duplication.</title>
        <authorList>
            <consortium name="DOE Joint Genome Institute"/>
            <person name="Corrochano L.M."/>
            <person name="Kuo A."/>
            <person name="Marcet-Houben M."/>
            <person name="Polaino S."/>
            <person name="Salamov A."/>
            <person name="Villalobos J.M."/>
            <person name="Alvarez M.I."/>
            <person name="Avalos J."/>
            <person name="Benito E.P."/>
            <person name="Benoit I."/>
            <person name="Burger G."/>
            <person name="Camino L.P."/>
            <person name="Canovas D."/>
            <person name="Cerda-Olmedo E."/>
            <person name="Cheng J.-F."/>
            <person name="Dominguez A."/>
            <person name="Elias M."/>
            <person name="Eslava A.P."/>
            <person name="Glaser F."/>
            <person name="Grimwood J."/>
            <person name="Gutierrez G."/>
            <person name="Heitman J."/>
            <person name="Henrissat B."/>
            <person name="Iturriaga E.A."/>
            <person name="Lang B.F."/>
            <person name="Lavin J.L."/>
            <person name="Lee S."/>
            <person name="Li W."/>
            <person name="Lindquist E."/>
            <person name="Lopez-Garcia S."/>
            <person name="Luque E.M."/>
            <person name="Marcos A.T."/>
            <person name="Martin J."/>
            <person name="Mccluskey K."/>
            <person name="Medina H.R."/>
            <person name="Miralles-Duran A."/>
            <person name="Miyazaki A."/>
            <person name="Munoz-Torres E."/>
            <person name="Oguiza J.A."/>
            <person name="Ohm R."/>
            <person name="Olmedo M."/>
            <person name="Orejas M."/>
            <person name="Ortiz-Castellanos L."/>
            <person name="Pisabarro A.G."/>
            <person name="Rodriguez-Romero J."/>
            <person name="Ruiz-Herrera J."/>
            <person name="Ruiz-Vazquez R."/>
            <person name="Sanz C."/>
            <person name="Schackwitz W."/>
            <person name="Schmutz J."/>
            <person name="Shahriari M."/>
            <person name="Shelest E."/>
            <person name="Silva-Franco F."/>
            <person name="Soanes D."/>
            <person name="Syed K."/>
            <person name="Tagua V.G."/>
            <person name="Talbot N.J."/>
            <person name="Thon M."/>
            <person name="De Vries R.P."/>
            <person name="Wiebenga A."/>
            <person name="Yadav J.S."/>
            <person name="Braun E.L."/>
            <person name="Baker S."/>
            <person name="Garre V."/>
            <person name="Horwitz B."/>
            <person name="Torres-Martinez S."/>
            <person name="Idnurm A."/>
            <person name="Herrera-Estrella A."/>
            <person name="Gabaldon T."/>
            <person name="Grigoriev I.V."/>
        </authorList>
    </citation>
    <scope>NUCLEOTIDE SEQUENCE [LARGE SCALE GENOMIC DNA]</scope>
    <source>
        <strain evidence="16 17">CBS 277.49</strain>
    </source>
</reference>
<evidence type="ECO:0000256" key="7">
    <source>
        <dbReference type="ARBA" id="ARBA00022989"/>
    </source>
</evidence>
<protein>
    <recommendedName>
        <fullName evidence="13">Acyl-CoA desaturase</fullName>
        <ecNumber evidence="13">1.14.19.1</ecNumber>
    </recommendedName>
</protein>
<keyword evidence="17" id="KW-1185">Reference proteome</keyword>
<name>A0A168L9B9_MUCCL</name>
<comment type="function">
    <text evidence="13">Stearoyl-CoA desaturase that utilizes O(2) and electrons from reduced cytochrome b5 to introduce the first double bond into saturated fatty acyl-CoA substrates.</text>
</comment>
<keyword evidence="9 13" id="KW-0408">Iron</keyword>
<evidence type="ECO:0000256" key="5">
    <source>
        <dbReference type="ARBA" id="ARBA00022723"/>
    </source>
</evidence>
<dbReference type="Gene3D" id="3.10.120.10">
    <property type="entry name" value="Cytochrome b5-like heme/steroid binding domain"/>
    <property type="match status" value="1"/>
</dbReference>
<dbReference type="Proteomes" id="UP000077051">
    <property type="component" value="Unassembled WGS sequence"/>
</dbReference>
<keyword evidence="13" id="KW-0813">Transport</keyword>
<dbReference type="SUPFAM" id="SSF55856">
    <property type="entry name" value="Cytochrome b5-like heme/steroid binding domain"/>
    <property type="match status" value="1"/>
</dbReference>
<evidence type="ECO:0000256" key="14">
    <source>
        <dbReference type="SAM" id="Phobius"/>
    </source>
</evidence>
<dbReference type="PRINTS" id="PR00075">
    <property type="entry name" value="FACDDSATRASE"/>
</dbReference>
<keyword evidence="8 13" id="KW-0560">Oxidoreductase</keyword>
<dbReference type="GO" id="GO:0005789">
    <property type="term" value="C:endoplasmic reticulum membrane"/>
    <property type="evidence" value="ECO:0007669"/>
    <property type="project" value="TreeGrafter"/>
</dbReference>
<evidence type="ECO:0000256" key="6">
    <source>
        <dbReference type="ARBA" id="ARBA00022832"/>
    </source>
</evidence>
<feature type="transmembrane region" description="Helical" evidence="14">
    <location>
        <begin position="198"/>
        <end position="219"/>
    </location>
</feature>
<dbReference type="InterPro" id="IPR001522">
    <property type="entry name" value="FADS-1_CS"/>
</dbReference>
<keyword evidence="6 13" id="KW-0276">Fatty acid metabolism</keyword>
<dbReference type="Pfam" id="PF00173">
    <property type="entry name" value="Cyt-b5"/>
    <property type="match status" value="1"/>
</dbReference>
<dbReference type="AlphaFoldDB" id="A0A168L9B9"/>
<comment type="subcellular location">
    <subcellularLocation>
        <location evidence="1">Membrane</location>
        <topology evidence="1">Multi-pass membrane protein</topology>
    </subcellularLocation>
</comment>
<keyword evidence="3 13" id="KW-0444">Lipid biosynthesis</keyword>
<dbReference type="InterPro" id="IPR005804">
    <property type="entry name" value="FA_desaturase_dom"/>
</dbReference>
<accession>A0A168L9B9</accession>
<keyword evidence="13" id="KW-0349">Heme</keyword>
<evidence type="ECO:0000256" key="12">
    <source>
        <dbReference type="ARBA" id="ARBA00023160"/>
    </source>
</evidence>
<evidence type="ECO:0000256" key="2">
    <source>
        <dbReference type="ARBA" id="ARBA00009295"/>
    </source>
</evidence>
<dbReference type="InterPro" id="IPR036400">
    <property type="entry name" value="Cyt_B5-like_heme/steroid_sf"/>
</dbReference>
<organism evidence="16 17">
    <name type="scientific">Mucor lusitanicus CBS 277.49</name>
    <dbReference type="NCBI Taxonomy" id="747725"/>
    <lineage>
        <taxon>Eukaryota</taxon>
        <taxon>Fungi</taxon>
        <taxon>Fungi incertae sedis</taxon>
        <taxon>Mucoromycota</taxon>
        <taxon>Mucoromycotina</taxon>
        <taxon>Mucoromycetes</taxon>
        <taxon>Mucorales</taxon>
        <taxon>Mucorineae</taxon>
        <taxon>Mucoraceae</taxon>
        <taxon>Mucor</taxon>
    </lineage>
</organism>
<feature type="transmembrane region" description="Helical" evidence="14">
    <location>
        <begin position="84"/>
        <end position="103"/>
    </location>
</feature>
<keyword evidence="13" id="KW-0249">Electron transport</keyword>
<dbReference type="EMBL" id="AMYB01000004">
    <property type="protein sequence ID" value="OAD03256.1"/>
    <property type="molecule type" value="Genomic_DNA"/>
</dbReference>
<evidence type="ECO:0000259" key="15">
    <source>
        <dbReference type="PROSITE" id="PS50255"/>
    </source>
</evidence>
<dbReference type="PANTHER" id="PTHR11351:SF31">
    <property type="entry name" value="DESATURASE 1, ISOFORM A-RELATED"/>
    <property type="match status" value="1"/>
</dbReference>
<dbReference type="PROSITE" id="PS50255">
    <property type="entry name" value="CYTOCHROME_B5_2"/>
    <property type="match status" value="1"/>
</dbReference>
<keyword evidence="10 13" id="KW-0443">Lipid metabolism</keyword>
<dbReference type="GO" id="GO:0006636">
    <property type="term" value="P:unsaturated fatty acid biosynthetic process"/>
    <property type="evidence" value="ECO:0007669"/>
    <property type="project" value="UniProtKB-UniRule"/>
</dbReference>
<comment type="caution">
    <text evidence="16">The sequence shown here is derived from an EMBL/GenBank/DDBJ whole genome shotgun (WGS) entry which is preliminary data.</text>
</comment>
<dbReference type="GO" id="GO:0005506">
    <property type="term" value="F:iron ion binding"/>
    <property type="evidence" value="ECO:0007669"/>
    <property type="project" value="TreeGrafter"/>
</dbReference>
<dbReference type="InterPro" id="IPR001199">
    <property type="entry name" value="Cyt_B5-like_heme/steroid-bd"/>
</dbReference>
<keyword evidence="5 13" id="KW-0479">Metal-binding</keyword>
<dbReference type="VEuPathDB" id="FungiDB:MUCCIDRAFT_186878"/>
<feature type="domain" description="Cytochrome b5 heme-binding" evidence="15">
    <location>
        <begin position="351"/>
        <end position="428"/>
    </location>
</feature>
<dbReference type="InterPro" id="IPR015876">
    <property type="entry name" value="Acyl-CoA_DS"/>
</dbReference>
<dbReference type="PANTHER" id="PTHR11351">
    <property type="entry name" value="ACYL-COA DESATURASE"/>
    <property type="match status" value="1"/>
</dbReference>
<dbReference type="PIRSF" id="PIRSF000345">
    <property type="entry name" value="OLE1"/>
    <property type="match status" value="1"/>
</dbReference>
<evidence type="ECO:0000256" key="11">
    <source>
        <dbReference type="ARBA" id="ARBA00023136"/>
    </source>
</evidence>
<evidence type="ECO:0000256" key="1">
    <source>
        <dbReference type="ARBA" id="ARBA00004141"/>
    </source>
</evidence>
<evidence type="ECO:0000256" key="13">
    <source>
        <dbReference type="PIRNR" id="PIRNR000345"/>
    </source>
</evidence>
<dbReference type="GO" id="GO:0004768">
    <property type="term" value="F:stearoyl-CoA 9-desaturase activity"/>
    <property type="evidence" value="ECO:0007669"/>
    <property type="project" value="UniProtKB-UniRule"/>
</dbReference>
<evidence type="ECO:0000256" key="9">
    <source>
        <dbReference type="ARBA" id="ARBA00023004"/>
    </source>
</evidence>
<evidence type="ECO:0000256" key="4">
    <source>
        <dbReference type="ARBA" id="ARBA00022692"/>
    </source>
</evidence>
<proteinExistence type="inferred from homology"/>
<dbReference type="STRING" id="747725.A0A168L9B9"/>
<keyword evidence="7 14" id="KW-1133">Transmembrane helix</keyword>
<evidence type="ECO:0000313" key="16">
    <source>
        <dbReference type="EMBL" id="OAD03256.1"/>
    </source>
</evidence>
<evidence type="ECO:0000256" key="10">
    <source>
        <dbReference type="ARBA" id="ARBA00023098"/>
    </source>
</evidence>
<dbReference type="EC" id="1.14.19.1" evidence="13"/>
<comment type="catalytic activity">
    <reaction evidence="13">
        <text>octadecanoyl-CoA + 2 Fe(II)-[cytochrome b5] + O2 + 2 H(+) = (9Z)-octadecenoyl-CoA + 2 Fe(III)-[cytochrome b5] + 2 H2O</text>
        <dbReference type="Rhea" id="RHEA:19721"/>
        <dbReference type="Rhea" id="RHEA-COMP:10438"/>
        <dbReference type="Rhea" id="RHEA-COMP:10439"/>
        <dbReference type="ChEBI" id="CHEBI:15377"/>
        <dbReference type="ChEBI" id="CHEBI:15378"/>
        <dbReference type="ChEBI" id="CHEBI:15379"/>
        <dbReference type="ChEBI" id="CHEBI:29033"/>
        <dbReference type="ChEBI" id="CHEBI:29034"/>
        <dbReference type="ChEBI" id="CHEBI:57387"/>
        <dbReference type="ChEBI" id="CHEBI:57394"/>
        <dbReference type="EC" id="1.14.19.1"/>
    </reaction>
</comment>
<dbReference type="SMART" id="SM01117">
    <property type="entry name" value="Cyt-b5"/>
    <property type="match status" value="1"/>
</dbReference>
<dbReference type="InterPro" id="IPR009160">
    <property type="entry name" value="Acyl-CoA_deSatase_haem/ster-bd"/>
</dbReference>
<dbReference type="PROSITE" id="PS00476">
    <property type="entry name" value="FATTY_ACID_DESATUR_1"/>
    <property type="match status" value="1"/>
</dbReference>
<dbReference type="OrthoDB" id="10260134at2759"/>
<evidence type="ECO:0000256" key="8">
    <source>
        <dbReference type="ARBA" id="ARBA00023002"/>
    </source>
</evidence>
<keyword evidence="11 14" id="KW-0472">Membrane</keyword>
<keyword evidence="4 14" id="KW-0812">Transmembrane</keyword>